<dbReference type="Pfam" id="PF00072">
    <property type="entry name" value="Response_reg"/>
    <property type="match status" value="1"/>
</dbReference>
<name>A0A1W2FQW6_KIBAR</name>
<dbReference type="GO" id="GO:0006355">
    <property type="term" value="P:regulation of DNA-templated transcription"/>
    <property type="evidence" value="ECO:0007669"/>
    <property type="project" value="InterPro"/>
</dbReference>
<evidence type="ECO:0000313" key="7">
    <source>
        <dbReference type="Proteomes" id="UP000192674"/>
    </source>
</evidence>
<sequence>MAETVTTSVFIVDDHELVRRGLVSLLADETDMRVVGQVGTVVEALAQVPEQLPDVAVLDVRLPDGDGVQLCRDLQLRCPEVRCLMLTPFVDPETMTAAIEAGAAGVVPKHVAGAELTSAIRIVGAGGRLSEEPQPEQARDPLHALTRRERSVLRLLGEGLTNRQIAERLNLAEKTVKNYVSSVLGKLGLRRRTQAAVLAAEVRHRL</sequence>
<accession>A0A1W2FQW6</accession>
<evidence type="ECO:0000256" key="3">
    <source>
        <dbReference type="PROSITE-ProRule" id="PRU00169"/>
    </source>
</evidence>
<dbReference type="PROSITE" id="PS50043">
    <property type="entry name" value="HTH_LUXR_2"/>
    <property type="match status" value="1"/>
</dbReference>
<dbReference type="InterPro" id="IPR051015">
    <property type="entry name" value="EvgA-like"/>
</dbReference>
<keyword evidence="1 3" id="KW-0597">Phosphoprotein</keyword>
<dbReference type="PROSITE" id="PS00622">
    <property type="entry name" value="HTH_LUXR_1"/>
    <property type="match status" value="1"/>
</dbReference>
<dbReference type="CDD" id="cd06170">
    <property type="entry name" value="LuxR_C_like"/>
    <property type="match status" value="1"/>
</dbReference>
<gene>
    <name evidence="6" type="ORF">SAMN05661093_08470</name>
</gene>
<dbReference type="EMBL" id="FWXV01000010">
    <property type="protein sequence ID" value="SMD24369.1"/>
    <property type="molecule type" value="Genomic_DNA"/>
</dbReference>
<reference evidence="6 7" key="1">
    <citation type="submission" date="2017-04" db="EMBL/GenBank/DDBJ databases">
        <authorList>
            <person name="Afonso C.L."/>
            <person name="Miller P.J."/>
            <person name="Scott M.A."/>
            <person name="Spackman E."/>
            <person name="Goraichik I."/>
            <person name="Dimitrov K.M."/>
            <person name="Suarez D.L."/>
            <person name="Swayne D.E."/>
        </authorList>
    </citation>
    <scope>NUCLEOTIDE SEQUENCE [LARGE SCALE GENOMIC DNA]</scope>
    <source>
        <strain evidence="6 7">DSM 43828</strain>
    </source>
</reference>
<dbReference type="InterPro" id="IPR001789">
    <property type="entry name" value="Sig_transdc_resp-reg_receiver"/>
</dbReference>
<dbReference type="Proteomes" id="UP000192674">
    <property type="component" value="Unassembled WGS sequence"/>
</dbReference>
<dbReference type="PANTHER" id="PTHR45566">
    <property type="entry name" value="HTH-TYPE TRANSCRIPTIONAL REGULATOR YHJB-RELATED"/>
    <property type="match status" value="1"/>
</dbReference>
<proteinExistence type="predicted"/>
<evidence type="ECO:0000256" key="2">
    <source>
        <dbReference type="ARBA" id="ARBA00023125"/>
    </source>
</evidence>
<dbReference type="PRINTS" id="PR00038">
    <property type="entry name" value="HTHLUXR"/>
</dbReference>
<dbReference type="SUPFAM" id="SSF52172">
    <property type="entry name" value="CheY-like"/>
    <property type="match status" value="1"/>
</dbReference>
<dbReference type="PANTHER" id="PTHR45566:SF2">
    <property type="entry name" value="NARL SUBFAMILY"/>
    <property type="match status" value="1"/>
</dbReference>
<dbReference type="SUPFAM" id="SSF46894">
    <property type="entry name" value="C-terminal effector domain of the bipartite response regulators"/>
    <property type="match status" value="1"/>
</dbReference>
<dbReference type="GO" id="GO:0000160">
    <property type="term" value="P:phosphorelay signal transduction system"/>
    <property type="evidence" value="ECO:0007669"/>
    <property type="project" value="InterPro"/>
</dbReference>
<feature type="domain" description="Response regulatory" evidence="5">
    <location>
        <begin position="8"/>
        <end position="124"/>
    </location>
</feature>
<evidence type="ECO:0000259" key="4">
    <source>
        <dbReference type="PROSITE" id="PS50043"/>
    </source>
</evidence>
<organism evidence="6 7">
    <name type="scientific">Kibdelosporangium aridum</name>
    <dbReference type="NCBI Taxonomy" id="2030"/>
    <lineage>
        <taxon>Bacteria</taxon>
        <taxon>Bacillati</taxon>
        <taxon>Actinomycetota</taxon>
        <taxon>Actinomycetes</taxon>
        <taxon>Pseudonocardiales</taxon>
        <taxon>Pseudonocardiaceae</taxon>
        <taxon>Kibdelosporangium</taxon>
    </lineage>
</organism>
<feature type="modified residue" description="4-aspartylphosphate" evidence="3">
    <location>
        <position position="59"/>
    </location>
</feature>
<dbReference type="SMART" id="SM00421">
    <property type="entry name" value="HTH_LUXR"/>
    <property type="match status" value="1"/>
</dbReference>
<dbReference type="PROSITE" id="PS50110">
    <property type="entry name" value="RESPONSE_REGULATORY"/>
    <property type="match status" value="1"/>
</dbReference>
<dbReference type="InterPro" id="IPR058245">
    <property type="entry name" value="NreC/VraR/RcsB-like_REC"/>
</dbReference>
<dbReference type="SMART" id="SM00448">
    <property type="entry name" value="REC"/>
    <property type="match status" value="1"/>
</dbReference>
<keyword evidence="7" id="KW-1185">Reference proteome</keyword>
<keyword evidence="2" id="KW-0238">DNA-binding</keyword>
<feature type="domain" description="HTH luxR-type" evidence="4">
    <location>
        <begin position="138"/>
        <end position="203"/>
    </location>
</feature>
<protein>
    <submittedName>
        <fullName evidence="6">Two component transcriptional regulator, LuxR family</fullName>
    </submittedName>
</protein>
<dbReference type="AlphaFoldDB" id="A0A1W2FQW6"/>
<dbReference type="InterPro" id="IPR016032">
    <property type="entry name" value="Sig_transdc_resp-reg_C-effctor"/>
</dbReference>
<dbReference type="GO" id="GO:0003677">
    <property type="term" value="F:DNA binding"/>
    <property type="evidence" value="ECO:0007669"/>
    <property type="project" value="UniProtKB-KW"/>
</dbReference>
<evidence type="ECO:0000256" key="1">
    <source>
        <dbReference type="ARBA" id="ARBA00022553"/>
    </source>
</evidence>
<dbReference type="InterPro" id="IPR000792">
    <property type="entry name" value="Tscrpt_reg_LuxR_C"/>
</dbReference>
<evidence type="ECO:0000313" key="6">
    <source>
        <dbReference type="EMBL" id="SMD24369.1"/>
    </source>
</evidence>
<dbReference type="CDD" id="cd17535">
    <property type="entry name" value="REC_NarL-like"/>
    <property type="match status" value="1"/>
</dbReference>
<dbReference type="Gene3D" id="3.40.50.2300">
    <property type="match status" value="1"/>
</dbReference>
<dbReference type="Pfam" id="PF00196">
    <property type="entry name" value="GerE"/>
    <property type="match status" value="1"/>
</dbReference>
<dbReference type="InterPro" id="IPR011006">
    <property type="entry name" value="CheY-like_superfamily"/>
</dbReference>
<evidence type="ECO:0000259" key="5">
    <source>
        <dbReference type="PROSITE" id="PS50110"/>
    </source>
</evidence>